<keyword evidence="3" id="KW-0732">Signal</keyword>
<feature type="compositionally biased region" description="Polar residues" evidence="1">
    <location>
        <begin position="195"/>
        <end position="207"/>
    </location>
</feature>
<dbReference type="AlphaFoldDB" id="A0A854QJL3"/>
<evidence type="ECO:0000256" key="2">
    <source>
        <dbReference type="SAM" id="Phobius"/>
    </source>
</evidence>
<reference evidence="4 5" key="1">
    <citation type="submission" date="2017-06" db="EMBL/GenBank/DDBJ databases">
        <title>Global population genomics of the pathogenic fungus Cryptococcus neoformans var. grubii.</title>
        <authorList>
            <person name="Cuomo C."/>
            <person name="Litvintseva A."/>
            <person name="Chen Y."/>
            <person name="Young S."/>
            <person name="Zeng Q."/>
            <person name="Chapman S."/>
            <person name="Gujja S."/>
            <person name="Saif S."/>
            <person name="Birren B."/>
        </authorList>
    </citation>
    <scope>NUCLEOTIDE SEQUENCE [LARGE SCALE GENOMIC DNA]</scope>
    <source>
        <strain evidence="4 5">Tu259-1</strain>
    </source>
</reference>
<protein>
    <submittedName>
        <fullName evidence="4">Uncharacterized protein</fullName>
    </submittedName>
</protein>
<evidence type="ECO:0000256" key="3">
    <source>
        <dbReference type="SAM" id="SignalP"/>
    </source>
</evidence>
<organism evidence="4 5">
    <name type="scientific">Cryptococcus neoformans Tu259-1</name>
    <dbReference type="NCBI Taxonomy" id="1230072"/>
    <lineage>
        <taxon>Eukaryota</taxon>
        <taxon>Fungi</taxon>
        <taxon>Dikarya</taxon>
        <taxon>Basidiomycota</taxon>
        <taxon>Agaricomycotina</taxon>
        <taxon>Tremellomycetes</taxon>
        <taxon>Tremellales</taxon>
        <taxon>Cryptococcaceae</taxon>
        <taxon>Cryptococcus</taxon>
        <taxon>Cryptococcus neoformans species complex</taxon>
    </lineage>
</organism>
<dbReference type="OrthoDB" id="3259746at2759"/>
<dbReference type="EMBL" id="AMKT01000024">
    <property type="protein sequence ID" value="OXG26481.1"/>
    <property type="molecule type" value="Genomic_DNA"/>
</dbReference>
<keyword evidence="2" id="KW-0472">Membrane</keyword>
<feature type="transmembrane region" description="Helical" evidence="2">
    <location>
        <begin position="284"/>
        <end position="305"/>
    </location>
</feature>
<gene>
    <name evidence="4" type="ORF">C361_01240</name>
</gene>
<name>A0A854QJL3_CRYNE</name>
<feature type="region of interest" description="Disordered" evidence="1">
    <location>
        <begin position="179"/>
        <end position="207"/>
    </location>
</feature>
<feature type="compositionally biased region" description="Low complexity" evidence="1">
    <location>
        <begin position="179"/>
        <end position="194"/>
    </location>
</feature>
<dbReference type="PANTHER" id="PTHR37487:SF2">
    <property type="entry name" value="EXPRESSED PROTEIN"/>
    <property type="match status" value="1"/>
</dbReference>
<evidence type="ECO:0000256" key="1">
    <source>
        <dbReference type="SAM" id="MobiDB-lite"/>
    </source>
</evidence>
<evidence type="ECO:0000313" key="4">
    <source>
        <dbReference type="EMBL" id="OXG26481.1"/>
    </source>
</evidence>
<evidence type="ECO:0000313" key="5">
    <source>
        <dbReference type="Proteomes" id="UP000199727"/>
    </source>
</evidence>
<dbReference type="PANTHER" id="PTHR37487">
    <property type="entry name" value="CHROMOSOME 1, WHOLE GENOME SHOTGUN SEQUENCE"/>
    <property type="match status" value="1"/>
</dbReference>
<comment type="caution">
    <text evidence="4">The sequence shown here is derived from an EMBL/GenBank/DDBJ whole genome shotgun (WGS) entry which is preliminary data.</text>
</comment>
<proteinExistence type="predicted"/>
<keyword evidence="2" id="KW-1133">Transmembrane helix</keyword>
<feature type="region of interest" description="Disordered" evidence="1">
    <location>
        <begin position="229"/>
        <end position="250"/>
    </location>
</feature>
<sequence>MMFGKSSLLVALFLAVSDMAHKAQAAPQPAGHVGEVLAGGFNDGITVYADGVVQCGYANISWTGASPPATLQIGRGGYYIGTTSVANLTSGWNNYTEWLVTQPAGVDLIFQVVDLSGKTGYVQNIMVGAGDSDCLENSTSNSSPTTSSGSTGNATAIASSAAISEAVGGTSEAASATAISASKDSSDSVSLPSSTETAESGEVSATSAITSDIQAPVAASSTSPIASAASTSVSSSNTSTTSSNVSAIPSSASITSSNGSSASLAAANDSTASGSSSPTSSSGAFPGVLVSGLSVAFAVVGTFAIL</sequence>
<feature type="chain" id="PRO_5032341876" evidence="3">
    <location>
        <begin position="26"/>
        <end position="306"/>
    </location>
</feature>
<keyword evidence="2" id="KW-0812">Transmembrane</keyword>
<feature type="signal peptide" evidence="3">
    <location>
        <begin position="1"/>
        <end position="25"/>
    </location>
</feature>
<dbReference type="Proteomes" id="UP000199727">
    <property type="component" value="Unassembled WGS sequence"/>
</dbReference>
<accession>A0A854QJL3</accession>